<keyword evidence="4" id="KW-0720">Serine protease</keyword>
<gene>
    <name evidence="5" type="ORF">DXZ20_19105</name>
</gene>
<dbReference type="InterPro" id="IPR005320">
    <property type="entry name" value="Peptidase_S51"/>
</dbReference>
<name>A0A6M0RNL6_9CYAN</name>
<evidence type="ECO:0000313" key="6">
    <source>
        <dbReference type="Proteomes" id="UP000481033"/>
    </source>
</evidence>
<dbReference type="Gene3D" id="3.40.50.880">
    <property type="match status" value="1"/>
</dbReference>
<sequence length="226" mass="25049">MGGGGFSMEPENPLLDQYVVKQARQTKPSVCFLPHATDDAIRYTFKFFKAFTQLDVNPTHLSLFGSEIVDLESFLIEQDIIYVGGGNTKSMMALWREWELDKFLRNAYENGTVLAGVSAGANCWFDQCSTDSLPGQFTVLPCLGIIRGSFCPHYDGETERRPSLHQLLSEDKITSGYAADDGAAVHFIDGEFACAVSSRPHAKVYKVANVDGQIIEEEIETQYLDA</sequence>
<dbReference type="GO" id="GO:0006508">
    <property type="term" value="P:proteolysis"/>
    <property type="evidence" value="ECO:0007669"/>
    <property type="project" value="UniProtKB-KW"/>
</dbReference>
<comment type="similarity">
    <text evidence="1">Belongs to the peptidase S51 family.</text>
</comment>
<evidence type="ECO:0000313" key="5">
    <source>
        <dbReference type="EMBL" id="NEZ57729.1"/>
    </source>
</evidence>
<dbReference type="EMBL" id="QXHD01000004">
    <property type="protein sequence ID" value="NEZ57729.1"/>
    <property type="molecule type" value="Genomic_DNA"/>
</dbReference>
<proteinExistence type="inferred from homology"/>
<keyword evidence="6" id="KW-1185">Reference proteome</keyword>
<keyword evidence="3" id="KW-0378">Hydrolase</keyword>
<organism evidence="5 6">
    <name type="scientific">Adonisia turfae CCMR0081</name>
    <dbReference type="NCBI Taxonomy" id="2292702"/>
    <lineage>
        <taxon>Bacteria</taxon>
        <taxon>Bacillati</taxon>
        <taxon>Cyanobacteriota</taxon>
        <taxon>Adonisia</taxon>
        <taxon>Adonisia turfae</taxon>
    </lineage>
</organism>
<dbReference type="AlphaFoldDB" id="A0A6M0RNL6"/>
<dbReference type="Proteomes" id="UP000481033">
    <property type="component" value="Unassembled WGS sequence"/>
</dbReference>
<dbReference type="PANTHER" id="PTHR20842">
    <property type="entry name" value="PROTEASE S51 ALPHA-ASPARTYL DIPEPTIDASE"/>
    <property type="match status" value="1"/>
</dbReference>
<dbReference type="Pfam" id="PF03575">
    <property type="entry name" value="Peptidase_S51"/>
    <property type="match status" value="1"/>
</dbReference>
<dbReference type="CDD" id="cd03146">
    <property type="entry name" value="GAT1_Peptidase_E"/>
    <property type="match status" value="1"/>
</dbReference>
<reference evidence="5 6" key="1">
    <citation type="journal article" date="2020" name="Microb. Ecol.">
        <title>Ecogenomics of the Marine Benthic Filamentous Cyanobacterium Adonisia.</title>
        <authorList>
            <person name="Walter J.M."/>
            <person name="Coutinho F.H."/>
            <person name="Leomil L."/>
            <person name="Hargreaves P.I."/>
            <person name="Campeao M.E."/>
            <person name="Vieira V.V."/>
            <person name="Silva B.S."/>
            <person name="Fistarol G.O."/>
            <person name="Salomon P.S."/>
            <person name="Sawabe T."/>
            <person name="Mino S."/>
            <person name="Hosokawa M."/>
            <person name="Miyashita H."/>
            <person name="Maruyama F."/>
            <person name="van Verk M.C."/>
            <person name="Dutilh B.E."/>
            <person name="Thompson C.C."/>
            <person name="Thompson F.L."/>
        </authorList>
    </citation>
    <scope>NUCLEOTIDE SEQUENCE [LARGE SCALE GENOMIC DNA]</scope>
    <source>
        <strain evidence="5 6">CCMR0081</strain>
    </source>
</reference>
<dbReference type="SUPFAM" id="SSF52317">
    <property type="entry name" value="Class I glutamine amidotransferase-like"/>
    <property type="match status" value="1"/>
</dbReference>
<evidence type="ECO:0000256" key="1">
    <source>
        <dbReference type="ARBA" id="ARBA00006534"/>
    </source>
</evidence>
<evidence type="ECO:0000256" key="4">
    <source>
        <dbReference type="ARBA" id="ARBA00022825"/>
    </source>
</evidence>
<dbReference type="GO" id="GO:0008236">
    <property type="term" value="F:serine-type peptidase activity"/>
    <property type="evidence" value="ECO:0007669"/>
    <property type="project" value="UniProtKB-KW"/>
</dbReference>
<dbReference type="InterPro" id="IPR029062">
    <property type="entry name" value="Class_I_gatase-like"/>
</dbReference>
<dbReference type="PANTHER" id="PTHR20842:SF0">
    <property type="entry name" value="ALPHA-ASPARTYL DIPEPTIDASE"/>
    <property type="match status" value="1"/>
</dbReference>
<evidence type="ECO:0000256" key="3">
    <source>
        <dbReference type="ARBA" id="ARBA00022801"/>
    </source>
</evidence>
<keyword evidence="2" id="KW-0645">Protease</keyword>
<protein>
    <submittedName>
        <fullName evidence="5">Peptidase E</fullName>
    </submittedName>
</protein>
<accession>A0A6M0RNL6</accession>
<evidence type="ECO:0000256" key="2">
    <source>
        <dbReference type="ARBA" id="ARBA00022670"/>
    </source>
</evidence>
<comment type="caution">
    <text evidence="5">The sequence shown here is derived from an EMBL/GenBank/DDBJ whole genome shotgun (WGS) entry which is preliminary data.</text>
</comment>